<proteinExistence type="predicted"/>
<name>X6M0N5_RETFI</name>
<dbReference type="InterPro" id="IPR019786">
    <property type="entry name" value="Zinc_finger_PHD-type_CS"/>
</dbReference>
<dbReference type="SUPFAM" id="SSF57903">
    <property type="entry name" value="FYVE/PHD zinc finger"/>
    <property type="match status" value="1"/>
</dbReference>
<comment type="caution">
    <text evidence="6">The sequence shown here is derived from an EMBL/GenBank/DDBJ whole genome shotgun (WGS) entry which is preliminary data.</text>
</comment>
<reference evidence="6 7" key="1">
    <citation type="journal article" date="2013" name="Curr. Biol.">
        <title>The Genome of the Foraminiferan Reticulomyxa filosa.</title>
        <authorList>
            <person name="Glockner G."/>
            <person name="Hulsmann N."/>
            <person name="Schleicher M."/>
            <person name="Noegel A.A."/>
            <person name="Eichinger L."/>
            <person name="Gallinger C."/>
            <person name="Pawlowski J."/>
            <person name="Sierra R."/>
            <person name="Euteneuer U."/>
            <person name="Pillet L."/>
            <person name="Moustafa A."/>
            <person name="Platzer M."/>
            <person name="Groth M."/>
            <person name="Szafranski K."/>
            <person name="Schliwa M."/>
        </authorList>
    </citation>
    <scope>NUCLEOTIDE SEQUENCE [LARGE SCALE GENOMIC DNA]</scope>
</reference>
<evidence type="ECO:0000313" key="6">
    <source>
        <dbReference type="EMBL" id="ETO06962.1"/>
    </source>
</evidence>
<dbReference type="Proteomes" id="UP000023152">
    <property type="component" value="Unassembled WGS sequence"/>
</dbReference>
<evidence type="ECO:0000256" key="1">
    <source>
        <dbReference type="ARBA" id="ARBA00022723"/>
    </source>
</evidence>
<dbReference type="OrthoDB" id="1884872at2759"/>
<keyword evidence="2" id="KW-0863">Zinc-finger</keyword>
<keyword evidence="3" id="KW-0862">Zinc</keyword>
<dbReference type="AlphaFoldDB" id="X6M0N5"/>
<evidence type="ECO:0000313" key="7">
    <source>
        <dbReference type="Proteomes" id="UP000023152"/>
    </source>
</evidence>
<evidence type="ECO:0000256" key="3">
    <source>
        <dbReference type="ARBA" id="ARBA00022833"/>
    </source>
</evidence>
<dbReference type="InterPro" id="IPR011011">
    <property type="entry name" value="Znf_FYVE_PHD"/>
</dbReference>
<evidence type="ECO:0000259" key="5">
    <source>
        <dbReference type="SMART" id="SM00249"/>
    </source>
</evidence>
<keyword evidence="4" id="KW-1133">Transmembrane helix</keyword>
<feature type="domain" description="Zinc finger PHD-type" evidence="5">
    <location>
        <begin position="44"/>
        <end position="125"/>
    </location>
</feature>
<keyword evidence="7" id="KW-1185">Reference proteome</keyword>
<dbReference type="GO" id="GO:0008270">
    <property type="term" value="F:zinc ion binding"/>
    <property type="evidence" value="ECO:0007669"/>
    <property type="project" value="UniProtKB-KW"/>
</dbReference>
<protein>
    <recommendedName>
        <fullName evidence="5">Zinc finger PHD-type domain-containing protein</fullName>
    </recommendedName>
</protein>
<dbReference type="InterPro" id="IPR013083">
    <property type="entry name" value="Znf_RING/FYVE/PHD"/>
</dbReference>
<dbReference type="PROSITE" id="PS01359">
    <property type="entry name" value="ZF_PHD_1"/>
    <property type="match status" value="1"/>
</dbReference>
<keyword evidence="4" id="KW-0812">Transmembrane</keyword>
<accession>X6M0N5</accession>
<dbReference type="InterPro" id="IPR001965">
    <property type="entry name" value="Znf_PHD"/>
</dbReference>
<evidence type="ECO:0000256" key="2">
    <source>
        <dbReference type="ARBA" id="ARBA00022771"/>
    </source>
</evidence>
<feature type="transmembrane region" description="Helical" evidence="4">
    <location>
        <begin position="298"/>
        <end position="318"/>
    </location>
</feature>
<dbReference type="Gene3D" id="3.30.40.10">
    <property type="entry name" value="Zinc/RING finger domain, C3HC4 (zinc finger)"/>
    <property type="match status" value="1"/>
</dbReference>
<sequence length="463" mass="54732">MKQYFSEFRILINHKMKFEDARRHYMAEVSIDDPKMKCLTEERFCFCRAHYFNKRDNDMTNEQQYLGSALQSGLMSTQDTKPTLLRDLLCCHLCQEWFHEDCALGQLDAFPMSRKKREFKCSRCHFLQGITKVSIDNPKNVPFEWRPMPISVPLLKKMCDELKSSLILVSPELTALTKLLSLVRKYQHFAREFLSLIDGSLNSSQIAVMQYLIDVGEISGILTPELCAMKCWMSCHKSNNGFQEENIRALSMYELPEEIFSFIKLKDGDKHSSDNVDKQEDILYVPTRNCFLQMWSQLTFIRTLGYHYAYVFFFFFEVKTFNDGNRYTTITTTLYYIFFFFFRSQMRRKTKTPKMVRKILHSLDFVYKRDMLQIEEEEFKKRCHVFETESERKTNAAVLDEEWMEYVNKSTKIKKAEKSSFQPKYQAKIEAFLDHIVEAQKSCPIKILSLWSAVSLLKALKEG</sequence>
<dbReference type="SMART" id="SM00249">
    <property type="entry name" value="PHD"/>
    <property type="match status" value="1"/>
</dbReference>
<evidence type="ECO:0000256" key="4">
    <source>
        <dbReference type="SAM" id="Phobius"/>
    </source>
</evidence>
<organism evidence="6 7">
    <name type="scientific">Reticulomyxa filosa</name>
    <dbReference type="NCBI Taxonomy" id="46433"/>
    <lineage>
        <taxon>Eukaryota</taxon>
        <taxon>Sar</taxon>
        <taxon>Rhizaria</taxon>
        <taxon>Retaria</taxon>
        <taxon>Foraminifera</taxon>
        <taxon>Monothalamids</taxon>
        <taxon>Reticulomyxidae</taxon>
        <taxon>Reticulomyxa</taxon>
    </lineage>
</organism>
<keyword evidence="1" id="KW-0479">Metal-binding</keyword>
<gene>
    <name evidence="6" type="ORF">RFI_30430</name>
</gene>
<feature type="transmembrane region" description="Helical" evidence="4">
    <location>
        <begin position="324"/>
        <end position="342"/>
    </location>
</feature>
<dbReference type="EMBL" id="ASPP01026653">
    <property type="protein sequence ID" value="ETO06962.1"/>
    <property type="molecule type" value="Genomic_DNA"/>
</dbReference>
<keyword evidence="4" id="KW-0472">Membrane</keyword>